<dbReference type="Gene3D" id="3.30.505.50">
    <property type="entry name" value="Sigma 54 modulation/S30EA ribosomal protein, C-terminal domain"/>
    <property type="match status" value="1"/>
</dbReference>
<feature type="domain" description="Sigma 54 modulation/S30EA ribosomal protein C-terminal" evidence="3">
    <location>
        <begin position="132"/>
        <end position="185"/>
    </location>
</feature>
<keyword evidence="1" id="KW-0810">Translation regulation</keyword>
<dbReference type="GO" id="GO:0022627">
    <property type="term" value="C:cytosolic small ribosomal subunit"/>
    <property type="evidence" value="ECO:0007669"/>
    <property type="project" value="TreeGrafter"/>
</dbReference>
<evidence type="ECO:0000259" key="3">
    <source>
        <dbReference type="Pfam" id="PF16321"/>
    </source>
</evidence>
<evidence type="ECO:0000256" key="1">
    <source>
        <dbReference type="ARBA" id="ARBA00022845"/>
    </source>
</evidence>
<reference evidence="4" key="1">
    <citation type="submission" date="2018-06" db="EMBL/GenBank/DDBJ databases">
        <authorList>
            <person name="Zhirakovskaya E."/>
        </authorList>
    </citation>
    <scope>NUCLEOTIDE SEQUENCE</scope>
</reference>
<dbReference type="Pfam" id="PF16321">
    <property type="entry name" value="Ribosom_S30AE_C"/>
    <property type="match status" value="1"/>
</dbReference>
<name>A0A3B0T164_9ZZZZ</name>
<dbReference type="NCBIfam" id="TIGR00741">
    <property type="entry name" value="yfiA"/>
    <property type="match status" value="1"/>
</dbReference>
<evidence type="ECO:0000256" key="2">
    <source>
        <dbReference type="SAM" id="Coils"/>
    </source>
</evidence>
<organism evidence="4">
    <name type="scientific">hydrothermal vent metagenome</name>
    <dbReference type="NCBI Taxonomy" id="652676"/>
    <lineage>
        <taxon>unclassified sequences</taxon>
        <taxon>metagenomes</taxon>
        <taxon>ecological metagenomes</taxon>
    </lineage>
</organism>
<dbReference type="Gene3D" id="3.30.160.100">
    <property type="entry name" value="Ribosome hibernation promotion factor-like"/>
    <property type="match status" value="1"/>
</dbReference>
<dbReference type="Pfam" id="PF02482">
    <property type="entry name" value="Ribosomal_S30AE"/>
    <property type="match status" value="1"/>
</dbReference>
<dbReference type="GO" id="GO:0045900">
    <property type="term" value="P:negative regulation of translational elongation"/>
    <property type="evidence" value="ECO:0007669"/>
    <property type="project" value="TreeGrafter"/>
</dbReference>
<dbReference type="InterPro" id="IPR036567">
    <property type="entry name" value="RHF-like"/>
</dbReference>
<evidence type="ECO:0000313" key="4">
    <source>
        <dbReference type="EMBL" id="VAW02534.1"/>
    </source>
</evidence>
<gene>
    <name evidence="4" type="ORF">MNBD_ALPHA05-2553</name>
</gene>
<dbReference type="EMBL" id="UOEH01000367">
    <property type="protein sequence ID" value="VAW02534.1"/>
    <property type="molecule type" value="Genomic_DNA"/>
</dbReference>
<dbReference type="PANTHER" id="PTHR33231">
    <property type="entry name" value="30S RIBOSOMAL PROTEIN"/>
    <property type="match status" value="1"/>
</dbReference>
<sequence length="191" mass="21301">MDIQVSGKNMELGDALQGHATERLSAGVRKYFSREVEATITFSKERHLVGCDLTAHLASGVFLAAHGEGRDAYGAFDESLERLEKRIRRYKRRLKDHHTSGKDPLPAEKASFYVLEPLKDEEEEEPAEGDPTPVIIAESEASVREMTVGAAVMQLDLTEQPAFIFKNAAHGRINVVYRRRDGHIGWVDPTA</sequence>
<dbReference type="InterPro" id="IPR003489">
    <property type="entry name" value="RHF/RaiA"/>
</dbReference>
<feature type="coiled-coil region" evidence="2">
    <location>
        <begin position="73"/>
        <end position="100"/>
    </location>
</feature>
<dbReference type="InterPro" id="IPR032528">
    <property type="entry name" value="Ribosom_S30AE_C"/>
</dbReference>
<keyword evidence="2" id="KW-0175">Coiled coil</keyword>
<dbReference type="InterPro" id="IPR034694">
    <property type="entry name" value="HPF_long/plastid"/>
</dbReference>
<dbReference type="HAMAP" id="MF_00839">
    <property type="entry name" value="HPF"/>
    <property type="match status" value="1"/>
</dbReference>
<dbReference type="InterPro" id="IPR038416">
    <property type="entry name" value="Ribosom_S30AE_C_sf"/>
</dbReference>
<protein>
    <submittedName>
        <fullName evidence="4">Ribosome hibernation promoting factor Hpf</fullName>
    </submittedName>
</protein>
<dbReference type="AlphaFoldDB" id="A0A3B0T164"/>
<dbReference type="PANTHER" id="PTHR33231:SF1">
    <property type="entry name" value="30S RIBOSOMAL PROTEIN"/>
    <property type="match status" value="1"/>
</dbReference>
<accession>A0A3B0T164</accession>
<proteinExistence type="inferred from homology"/>
<dbReference type="InterPro" id="IPR050574">
    <property type="entry name" value="HPF/YfiA_ribosome-assoc"/>
</dbReference>
<dbReference type="SUPFAM" id="SSF69754">
    <property type="entry name" value="Ribosome binding protein Y (YfiA homologue)"/>
    <property type="match status" value="1"/>
</dbReference>
<dbReference type="GO" id="GO:0043024">
    <property type="term" value="F:ribosomal small subunit binding"/>
    <property type="evidence" value="ECO:0007669"/>
    <property type="project" value="TreeGrafter"/>
</dbReference>
<dbReference type="CDD" id="cd00552">
    <property type="entry name" value="RaiA"/>
    <property type="match status" value="1"/>
</dbReference>